<evidence type="ECO:0000313" key="2">
    <source>
        <dbReference type="Proteomes" id="UP001371456"/>
    </source>
</evidence>
<comment type="caution">
    <text evidence="1">The sequence shown here is derived from an EMBL/GenBank/DDBJ whole genome shotgun (WGS) entry which is preliminary data.</text>
</comment>
<gene>
    <name evidence="1" type="ORF">RDI58_020030</name>
</gene>
<protein>
    <submittedName>
        <fullName evidence="1">Uncharacterized protein</fullName>
    </submittedName>
</protein>
<dbReference type="Proteomes" id="UP001371456">
    <property type="component" value="Unassembled WGS sequence"/>
</dbReference>
<accession>A0AAN8T6G2</accession>
<evidence type="ECO:0000313" key="1">
    <source>
        <dbReference type="EMBL" id="KAK6782234.1"/>
    </source>
</evidence>
<keyword evidence="2" id="KW-1185">Reference proteome</keyword>
<name>A0AAN8T6G2_SOLBU</name>
<sequence length="20" mass="2304">MRVIPSIHYLHVVVDGPKRS</sequence>
<reference evidence="1 2" key="1">
    <citation type="submission" date="2024-02" db="EMBL/GenBank/DDBJ databases">
        <title>de novo genome assembly of Solanum bulbocastanum strain 11H21.</title>
        <authorList>
            <person name="Hosaka A.J."/>
        </authorList>
    </citation>
    <scope>NUCLEOTIDE SEQUENCE [LARGE SCALE GENOMIC DNA]</scope>
    <source>
        <tissue evidence="1">Young leaves</tissue>
    </source>
</reference>
<organism evidence="1 2">
    <name type="scientific">Solanum bulbocastanum</name>
    <name type="common">Wild potato</name>
    <dbReference type="NCBI Taxonomy" id="147425"/>
    <lineage>
        <taxon>Eukaryota</taxon>
        <taxon>Viridiplantae</taxon>
        <taxon>Streptophyta</taxon>
        <taxon>Embryophyta</taxon>
        <taxon>Tracheophyta</taxon>
        <taxon>Spermatophyta</taxon>
        <taxon>Magnoliopsida</taxon>
        <taxon>eudicotyledons</taxon>
        <taxon>Gunneridae</taxon>
        <taxon>Pentapetalae</taxon>
        <taxon>asterids</taxon>
        <taxon>lamiids</taxon>
        <taxon>Solanales</taxon>
        <taxon>Solanaceae</taxon>
        <taxon>Solanoideae</taxon>
        <taxon>Solaneae</taxon>
        <taxon>Solanum</taxon>
    </lineage>
</organism>
<proteinExistence type="predicted"/>
<dbReference type="EMBL" id="JBANQN010000008">
    <property type="protein sequence ID" value="KAK6782234.1"/>
    <property type="molecule type" value="Genomic_DNA"/>
</dbReference>
<dbReference type="AlphaFoldDB" id="A0AAN8T6G2"/>